<accession>A0A8B2NF85</accession>
<dbReference type="Proteomes" id="UP000249590">
    <property type="component" value="Unassembled WGS sequence"/>
</dbReference>
<dbReference type="AlphaFoldDB" id="A0A8B2NF85"/>
<feature type="domain" description="Fumarylacetoacetase-like C-terminal" evidence="2">
    <location>
        <begin position="31"/>
        <end position="231"/>
    </location>
</feature>
<dbReference type="Pfam" id="PF01557">
    <property type="entry name" value="FAA_hydrolase"/>
    <property type="match status" value="1"/>
</dbReference>
<sequence length="239" mass="25527">MTPDGTLAVAAPVRPTLPIVGTSDRFPVRRIYCVGRNYVAHVREMGGDETRDFPLIFQKPADAVVQDGGTVPYPPGTDNLHYELELMVAMKSGGYMIPVEEAVSHVFGYGICLDMTRRTVLGSPDAPRLPWELKKSFDHSAPCGPVYPVEQVGHPSSGSIRLEVDGAVRQDSDLGLMIWKTPEIIATLSRFYSLEPGDIIMTGTPSGVGPVLPGNVLVGTIDTLGSLTITIGEPAVAAA</sequence>
<protein>
    <submittedName>
        <fullName evidence="3">Fumarylacetoacetate hydrolase</fullName>
    </submittedName>
</protein>
<dbReference type="GO" id="GO:0046872">
    <property type="term" value="F:metal ion binding"/>
    <property type="evidence" value="ECO:0007669"/>
    <property type="project" value="UniProtKB-KW"/>
</dbReference>
<dbReference type="OrthoDB" id="5197601at2"/>
<keyword evidence="1" id="KW-0479">Metal-binding</keyword>
<gene>
    <name evidence="3" type="ORF">DLJ53_30055</name>
</gene>
<dbReference type="InterPro" id="IPR036663">
    <property type="entry name" value="Fumarylacetoacetase_C_sf"/>
</dbReference>
<dbReference type="PANTHER" id="PTHR11820:SF90">
    <property type="entry name" value="FLUTATHIONE S-TRANSFERASE"/>
    <property type="match status" value="1"/>
</dbReference>
<evidence type="ECO:0000259" key="2">
    <source>
        <dbReference type="Pfam" id="PF01557"/>
    </source>
</evidence>
<comment type="caution">
    <text evidence="3">The sequence shown here is derived from an EMBL/GenBank/DDBJ whole genome shotgun (WGS) entry which is preliminary data.</text>
</comment>
<dbReference type="EMBL" id="QHHQ01000009">
    <property type="protein sequence ID" value="RAH97438.1"/>
    <property type="molecule type" value="Genomic_DNA"/>
</dbReference>
<evidence type="ECO:0000256" key="1">
    <source>
        <dbReference type="ARBA" id="ARBA00022723"/>
    </source>
</evidence>
<evidence type="ECO:0000313" key="4">
    <source>
        <dbReference type="Proteomes" id="UP000249590"/>
    </source>
</evidence>
<dbReference type="PANTHER" id="PTHR11820">
    <property type="entry name" value="ACYLPYRUVASE"/>
    <property type="match status" value="1"/>
</dbReference>
<keyword evidence="3" id="KW-0378">Hydrolase</keyword>
<proteinExistence type="predicted"/>
<dbReference type="RefSeq" id="WP_111352015.1">
    <property type="nucleotide sequence ID" value="NZ_QHHQ01000009.1"/>
</dbReference>
<dbReference type="InterPro" id="IPR011234">
    <property type="entry name" value="Fumarylacetoacetase-like_C"/>
</dbReference>
<reference evidence="3 4" key="1">
    <citation type="submission" date="2018-05" db="EMBL/GenBank/DDBJ databases">
        <title>Acuticoccus sediminis sp. nov., isolated from deep-sea sediment of Indian Ocean.</title>
        <authorList>
            <person name="Liu X."/>
            <person name="Lai Q."/>
            <person name="Du Y."/>
            <person name="Sun F."/>
            <person name="Zhang X."/>
            <person name="Wang S."/>
            <person name="Shao Z."/>
        </authorList>
    </citation>
    <scope>NUCLEOTIDE SEQUENCE [LARGE SCALE GENOMIC DNA]</scope>
    <source>
        <strain evidence="3 4">PTG4-2</strain>
    </source>
</reference>
<organism evidence="3 4">
    <name type="scientific">Acuticoccus sediminis</name>
    <dbReference type="NCBI Taxonomy" id="2184697"/>
    <lineage>
        <taxon>Bacteria</taxon>
        <taxon>Pseudomonadati</taxon>
        <taxon>Pseudomonadota</taxon>
        <taxon>Alphaproteobacteria</taxon>
        <taxon>Hyphomicrobiales</taxon>
        <taxon>Amorphaceae</taxon>
        <taxon>Acuticoccus</taxon>
    </lineage>
</organism>
<dbReference type="GO" id="GO:0018773">
    <property type="term" value="F:acetylpyruvate hydrolase activity"/>
    <property type="evidence" value="ECO:0007669"/>
    <property type="project" value="TreeGrafter"/>
</dbReference>
<dbReference type="Gene3D" id="3.90.850.10">
    <property type="entry name" value="Fumarylacetoacetase-like, C-terminal domain"/>
    <property type="match status" value="1"/>
</dbReference>
<evidence type="ECO:0000313" key="3">
    <source>
        <dbReference type="EMBL" id="RAH97438.1"/>
    </source>
</evidence>
<name>A0A8B2NF85_9HYPH</name>
<dbReference type="SUPFAM" id="SSF56529">
    <property type="entry name" value="FAH"/>
    <property type="match status" value="1"/>
</dbReference>
<keyword evidence="4" id="KW-1185">Reference proteome</keyword>